<dbReference type="GO" id="GO:0006355">
    <property type="term" value="P:regulation of DNA-templated transcription"/>
    <property type="evidence" value="ECO:0007669"/>
    <property type="project" value="InterPro"/>
</dbReference>
<organism evidence="7 8">
    <name type="scientific">Platanthera zijinensis</name>
    <dbReference type="NCBI Taxonomy" id="2320716"/>
    <lineage>
        <taxon>Eukaryota</taxon>
        <taxon>Viridiplantae</taxon>
        <taxon>Streptophyta</taxon>
        <taxon>Embryophyta</taxon>
        <taxon>Tracheophyta</taxon>
        <taxon>Spermatophyta</taxon>
        <taxon>Magnoliopsida</taxon>
        <taxon>Liliopsida</taxon>
        <taxon>Asparagales</taxon>
        <taxon>Orchidaceae</taxon>
        <taxon>Orchidoideae</taxon>
        <taxon>Orchideae</taxon>
        <taxon>Orchidinae</taxon>
        <taxon>Platanthera</taxon>
    </lineage>
</organism>
<dbReference type="PANTHER" id="PTHR31744:SF233">
    <property type="entry name" value="NAC DOMAIN-CONTAINING PROTEIN 72-LIKE"/>
    <property type="match status" value="1"/>
</dbReference>
<reference evidence="7 8" key="1">
    <citation type="journal article" date="2022" name="Nat. Plants">
        <title>Genomes of leafy and leafless Platanthera orchids illuminate the evolution of mycoheterotrophy.</title>
        <authorList>
            <person name="Li M.H."/>
            <person name="Liu K.W."/>
            <person name="Li Z."/>
            <person name="Lu H.C."/>
            <person name="Ye Q.L."/>
            <person name="Zhang D."/>
            <person name="Wang J.Y."/>
            <person name="Li Y.F."/>
            <person name="Zhong Z.M."/>
            <person name="Liu X."/>
            <person name="Yu X."/>
            <person name="Liu D.K."/>
            <person name="Tu X.D."/>
            <person name="Liu B."/>
            <person name="Hao Y."/>
            <person name="Liao X.Y."/>
            <person name="Jiang Y.T."/>
            <person name="Sun W.H."/>
            <person name="Chen J."/>
            <person name="Chen Y.Q."/>
            <person name="Ai Y."/>
            <person name="Zhai J.W."/>
            <person name="Wu S.S."/>
            <person name="Zhou Z."/>
            <person name="Hsiao Y.Y."/>
            <person name="Wu W.L."/>
            <person name="Chen Y.Y."/>
            <person name="Lin Y.F."/>
            <person name="Hsu J.L."/>
            <person name="Li C.Y."/>
            <person name="Wang Z.W."/>
            <person name="Zhao X."/>
            <person name="Zhong W.Y."/>
            <person name="Ma X.K."/>
            <person name="Ma L."/>
            <person name="Huang J."/>
            <person name="Chen G.Z."/>
            <person name="Huang M.Z."/>
            <person name="Huang L."/>
            <person name="Peng D.H."/>
            <person name="Luo Y.B."/>
            <person name="Zou S.Q."/>
            <person name="Chen S.P."/>
            <person name="Lan S."/>
            <person name="Tsai W.C."/>
            <person name="Van de Peer Y."/>
            <person name="Liu Z.J."/>
        </authorList>
    </citation>
    <scope>NUCLEOTIDE SEQUENCE [LARGE SCALE GENOMIC DNA]</scope>
    <source>
        <strain evidence="7">Lor287</strain>
    </source>
</reference>
<comment type="subcellular location">
    <subcellularLocation>
        <location evidence="1">Nucleus</location>
    </subcellularLocation>
</comment>
<dbReference type="InterPro" id="IPR003441">
    <property type="entry name" value="NAC-dom"/>
</dbReference>
<dbReference type="PROSITE" id="PS51005">
    <property type="entry name" value="NAC"/>
    <property type="match status" value="1"/>
</dbReference>
<keyword evidence="5" id="KW-0539">Nucleus</keyword>
<evidence type="ECO:0000256" key="3">
    <source>
        <dbReference type="ARBA" id="ARBA00023125"/>
    </source>
</evidence>
<dbReference type="PANTHER" id="PTHR31744">
    <property type="entry name" value="PROTEIN CUP-SHAPED COTYLEDON 2-RELATED"/>
    <property type="match status" value="1"/>
</dbReference>
<keyword evidence="2" id="KW-0805">Transcription regulation</keyword>
<keyword evidence="4" id="KW-0804">Transcription</keyword>
<accession>A0AAP0AT65</accession>
<sequence>MEGTGSLHGSDHFPPGFRFHPTDQELITHYLMKKITATLPPSSSIIADIDLYKFNPWELPGTNYLPAYELYTNLDFFFLYTNTQSTLILVSEKAVFGEGEWFFFSPRDRKYPNGVRPNRSAACGYWKATGTDKPILAANGSHCLGVKKALVFYTGRPPKGIKTDWVMHEYRLLDSTSAMPRKLRGTMRLDDWVLCRVRQKGSLLFENDEIPAPAPAPVAAGKSFFIKSPAPYESYQLDGRERSKVFEVSDYQLMGYLLSSASQFEIAGANADLVPGDDGGDLHVGEQQHPELVNSMLSSIKRKLSFGSLDELMMLQPGKRMYQFAAGGQLSPAAES</sequence>
<evidence type="ECO:0000313" key="7">
    <source>
        <dbReference type="EMBL" id="KAK8914023.1"/>
    </source>
</evidence>
<dbReference type="GO" id="GO:0005634">
    <property type="term" value="C:nucleus"/>
    <property type="evidence" value="ECO:0007669"/>
    <property type="project" value="UniProtKB-SubCell"/>
</dbReference>
<feature type="domain" description="NAC" evidence="6">
    <location>
        <begin position="13"/>
        <end position="200"/>
    </location>
</feature>
<dbReference type="EMBL" id="JBBWWQ010000021">
    <property type="protein sequence ID" value="KAK8914023.1"/>
    <property type="molecule type" value="Genomic_DNA"/>
</dbReference>
<keyword evidence="3" id="KW-0238">DNA-binding</keyword>
<proteinExistence type="predicted"/>
<dbReference type="Proteomes" id="UP001418222">
    <property type="component" value="Unassembled WGS sequence"/>
</dbReference>
<dbReference type="Gene3D" id="2.170.150.80">
    <property type="entry name" value="NAC domain"/>
    <property type="match status" value="1"/>
</dbReference>
<evidence type="ECO:0000256" key="5">
    <source>
        <dbReference type="ARBA" id="ARBA00023242"/>
    </source>
</evidence>
<dbReference type="SUPFAM" id="SSF101941">
    <property type="entry name" value="NAC domain"/>
    <property type="match status" value="2"/>
</dbReference>
<evidence type="ECO:0000256" key="4">
    <source>
        <dbReference type="ARBA" id="ARBA00023163"/>
    </source>
</evidence>
<dbReference type="Pfam" id="PF02365">
    <property type="entry name" value="NAM"/>
    <property type="match status" value="2"/>
</dbReference>
<evidence type="ECO:0000259" key="6">
    <source>
        <dbReference type="PROSITE" id="PS51005"/>
    </source>
</evidence>
<protein>
    <submittedName>
        <fullName evidence="7">NAC transcription factor 25</fullName>
    </submittedName>
</protein>
<dbReference type="GO" id="GO:0003677">
    <property type="term" value="F:DNA binding"/>
    <property type="evidence" value="ECO:0007669"/>
    <property type="project" value="UniProtKB-KW"/>
</dbReference>
<gene>
    <name evidence="7" type="primary">NAC025</name>
    <name evidence="7" type="ORF">KSP39_PZI024181</name>
</gene>
<dbReference type="AlphaFoldDB" id="A0AAP0AT65"/>
<evidence type="ECO:0000256" key="1">
    <source>
        <dbReference type="ARBA" id="ARBA00004123"/>
    </source>
</evidence>
<dbReference type="InterPro" id="IPR036093">
    <property type="entry name" value="NAC_dom_sf"/>
</dbReference>
<keyword evidence="8" id="KW-1185">Reference proteome</keyword>
<evidence type="ECO:0000313" key="8">
    <source>
        <dbReference type="Proteomes" id="UP001418222"/>
    </source>
</evidence>
<name>A0AAP0AT65_9ASPA</name>
<evidence type="ECO:0000256" key="2">
    <source>
        <dbReference type="ARBA" id="ARBA00023015"/>
    </source>
</evidence>
<comment type="caution">
    <text evidence="7">The sequence shown here is derived from an EMBL/GenBank/DDBJ whole genome shotgun (WGS) entry which is preliminary data.</text>
</comment>